<dbReference type="PANTHER" id="PTHR35601:SF1">
    <property type="entry name" value="TOXIN RELE"/>
    <property type="match status" value="1"/>
</dbReference>
<dbReference type="Proteomes" id="UP000034736">
    <property type="component" value="Unassembled WGS sequence"/>
</dbReference>
<evidence type="ECO:0000313" key="3">
    <source>
        <dbReference type="EMBL" id="KKT40667.1"/>
    </source>
</evidence>
<dbReference type="SUPFAM" id="SSF143011">
    <property type="entry name" value="RelE-like"/>
    <property type="match status" value="1"/>
</dbReference>
<evidence type="ECO:0008006" key="5">
    <source>
        <dbReference type="Google" id="ProtNLM"/>
    </source>
</evidence>
<comment type="caution">
    <text evidence="3">The sequence shown here is derived from an EMBL/GenBank/DDBJ whole genome shotgun (WGS) entry which is preliminary data.</text>
</comment>
<dbReference type="EMBL" id="LCHU01000019">
    <property type="protein sequence ID" value="KKT40667.1"/>
    <property type="molecule type" value="Genomic_DNA"/>
</dbReference>
<dbReference type="AlphaFoldDB" id="A0A0G1J9K9"/>
<evidence type="ECO:0000256" key="1">
    <source>
        <dbReference type="ARBA" id="ARBA00006226"/>
    </source>
</evidence>
<comment type="similarity">
    <text evidence="1">Belongs to the RelE toxin family.</text>
</comment>
<keyword evidence="2" id="KW-1277">Toxin-antitoxin system</keyword>
<dbReference type="Gene3D" id="3.30.2310.20">
    <property type="entry name" value="RelE-like"/>
    <property type="match status" value="1"/>
</dbReference>
<accession>A0A0G1J9K9</accession>
<evidence type="ECO:0000256" key="2">
    <source>
        <dbReference type="ARBA" id="ARBA00022649"/>
    </source>
</evidence>
<dbReference type="Pfam" id="PF05016">
    <property type="entry name" value="ParE_toxin"/>
    <property type="match status" value="1"/>
</dbReference>
<reference evidence="3 4" key="1">
    <citation type="journal article" date="2015" name="Nature">
        <title>rRNA introns, odd ribosomes, and small enigmatic genomes across a large radiation of phyla.</title>
        <authorList>
            <person name="Brown C.T."/>
            <person name="Hug L.A."/>
            <person name="Thomas B.C."/>
            <person name="Sharon I."/>
            <person name="Castelle C.J."/>
            <person name="Singh A."/>
            <person name="Wilkins M.J."/>
            <person name="Williams K.H."/>
            <person name="Banfield J.F."/>
        </authorList>
    </citation>
    <scope>NUCLEOTIDE SEQUENCE [LARGE SCALE GENOMIC DNA]</scope>
</reference>
<organism evidence="3 4">
    <name type="scientific">Candidatus Giovannonibacteria bacterium GW2011_GWA2_44_13b</name>
    <dbReference type="NCBI Taxonomy" id="1618647"/>
    <lineage>
        <taxon>Bacteria</taxon>
        <taxon>Candidatus Giovannoniibacteriota</taxon>
    </lineage>
</organism>
<dbReference type="InterPro" id="IPR007712">
    <property type="entry name" value="RelE/ParE_toxin"/>
</dbReference>
<sequence>MPEWYFDITPEAERDLDKLDVPIRRRVVERLSWFQKNFTQIIPLPLGGRLGGFFKLRVGDWRIIYEINESAKKVTIHAIDKRDKIYKRK</sequence>
<dbReference type="InterPro" id="IPR035093">
    <property type="entry name" value="RelE/ParE_toxin_dom_sf"/>
</dbReference>
<name>A0A0G1J9K9_9BACT</name>
<gene>
    <name evidence="3" type="ORF">UW30_C0019G0006</name>
</gene>
<dbReference type="PANTHER" id="PTHR35601">
    <property type="entry name" value="TOXIN RELE"/>
    <property type="match status" value="1"/>
</dbReference>
<proteinExistence type="inferred from homology"/>
<dbReference type="STRING" id="1618647.UW30_C0019G0006"/>
<evidence type="ECO:0000313" key="4">
    <source>
        <dbReference type="Proteomes" id="UP000034736"/>
    </source>
</evidence>
<protein>
    <recommendedName>
        <fullName evidence="5">Addiction module toxin, RelE/StbE family</fullName>
    </recommendedName>
</protein>